<name>A0A2X0PJ71_9BASI</name>
<feature type="compositionally biased region" description="Low complexity" evidence="1">
    <location>
        <begin position="248"/>
        <end position="258"/>
    </location>
</feature>
<evidence type="ECO:0000256" key="1">
    <source>
        <dbReference type="SAM" id="MobiDB-lite"/>
    </source>
</evidence>
<protein>
    <submittedName>
        <fullName evidence="2">BQ5605_C029g10659 protein</fullName>
    </submittedName>
</protein>
<proteinExistence type="predicted"/>
<sequence length="306" mass="32790">MVVTAWIGKKARSFYWIVFLPDFRRLNSQHSRLSQGGPSGVVGVTSSWGLAAASQLNNKKTVYELVFESDQACLEAAAAGPFRYHGKEMVTELPSTSPLDRIVQVRFTLPPQFTAIPASVLRKSLDDAVTASLGRAGRTQGYTLMQLQRGLATDSTDPMAMTEDGYHCAYLRLPADLFQGSAETQKAALNAALPHEIAILGTKFGLRHEFETHYCGLCDRAGHKWGTCRKPASTSVSGPSAPVPGARTSTSTPTPTGGFRVAGKNGKHGGPTPLTSRASSTNMIQLGPRTNPATDLASANDTFFFL</sequence>
<feature type="region of interest" description="Disordered" evidence="1">
    <location>
        <begin position="229"/>
        <end position="279"/>
    </location>
</feature>
<gene>
    <name evidence="2" type="primary">BQ5605_C029g10659</name>
    <name evidence="2" type="ORF">BQ5605_C029G10659</name>
</gene>
<reference evidence="2 3" key="1">
    <citation type="submission" date="2016-11" db="EMBL/GenBank/DDBJ databases">
        <authorList>
            <person name="Jaros S."/>
            <person name="Januszkiewicz K."/>
            <person name="Wedrychowicz H."/>
        </authorList>
    </citation>
    <scope>NUCLEOTIDE SEQUENCE [LARGE SCALE GENOMIC DNA]</scope>
</reference>
<dbReference type="AlphaFoldDB" id="A0A2X0PJ71"/>
<organism evidence="2 3">
    <name type="scientific">Microbotryum silenes-dioicae</name>
    <dbReference type="NCBI Taxonomy" id="796604"/>
    <lineage>
        <taxon>Eukaryota</taxon>
        <taxon>Fungi</taxon>
        <taxon>Dikarya</taxon>
        <taxon>Basidiomycota</taxon>
        <taxon>Pucciniomycotina</taxon>
        <taxon>Microbotryomycetes</taxon>
        <taxon>Microbotryales</taxon>
        <taxon>Microbotryaceae</taxon>
        <taxon>Microbotryum</taxon>
    </lineage>
</organism>
<dbReference type="EMBL" id="FQNC01000081">
    <property type="protein sequence ID" value="SGZ15293.1"/>
    <property type="molecule type" value="Genomic_DNA"/>
</dbReference>
<evidence type="ECO:0000313" key="2">
    <source>
        <dbReference type="EMBL" id="SGZ15293.1"/>
    </source>
</evidence>
<dbReference type="Proteomes" id="UP000249464">
    <property type="component" value="Unassembled WGS sequence"/>
</dbReference>
<keyword evidence="3" id="KW-1185">Reference proteome</keyword>
<evidence type="ECO:0000313" key="3">
    <source>
        <dbReference type="Proteomes" id="UP000249464"/>
    </source>
</evidence>
<accession>A0A2X0PJ71</accession>